<dbReference type="FunFam" id="1.10.3730.10:FF:000001">
    <property type="entry name" value="Pyrroline-5-carboxylate reductase"/>
    <property type="match status" value="1"/>
</dbReference>
<feature type="domain" description="Pyrroline-5-carboxylate reductase catalytic N-terminal" evidence="12">
    <location>
        <begin position="4"/>
        <end position="99"/>
    </location>
</feature>
<dbReference type="InterPro" id="IPR028939">
    <property type="entry name" value="P5C_Rdtase_cat_N"/>
</dbReference>
<dbReference type="GO" id="GO:0004735">
    <property type="term" value="F:pyrroline-5-carboxylate reductase activity"/>
    <property type="evidence" value="ECO:0007669"/>
    <property type="project" value="UniProtKB-UniRule"/>
</dbReference>
<keyword evidence="15" id="KW-1185">Reference proteome</keyword>
<dbReference type="GO" id="GO:0055129">
    <property type="term" value="P:L-proline biosynthetic process"/>
    <property type="evidence" value="ECO:0007669"/>
    <property type="project" value="UniProtKB-UniRule"/>
</dbReference>
<keyword evidence="7 8" id="KW-0560">Oxidoreductase</keyword>
<evidence type="ECO:0000256" key="3">
    <source>
        <dbReference type="ARBA" id="ARBA00022490"/>
    </source>
</evidence>
<dbReference type="SUPFAM" id="SSF48179">
    <property type="entry name" value="6-phosphogluconate dehydrogenase C-terminal domain-like"/>
    <property type="match status" value="1"/>
</dbReference>
<accession>F0S2R6</accession>
<reference evidence="14 15" key="1">
    <citation type="journal article" date="2011" name="Stand. Genomic Sci.">
        <title>Complete genome sequence of the thermophilic sulfur-reducer Desulfurobacterium thermolithotrophum type strain (BSA(T)) from a deep-sea hydrothermal vent.</title>
        <authorList>
            <person name="Goker M."/>
            <person name="Daligault H."/>
            <person name="Mwirichia R."/>
            <person name="Lapidus A."/>
            <person name="Lucas S."/>
            <person name="Deshpande S."/>
            <person name="Pagani I."/>
            <person name="Tapia R."/>
            <person name="Cheng J.F."/>
            <person name="Goodwin L."/>
            <person name="Pitluck S."/>
            <person name="Liolios K."/>
            <person name="Ivanova N."/>
            <person name="Mavromatis K."/>
            <person name="Mikhailova N."/>
            <person name="Pati A."/>
            <person name="Chen A."/>
            <person name="Palaniappan K."/>
            <person name="Han C."/>
            <person name="Land M."/>
            <person name="Hauser L."/>
            <person name="Pan C."/>
            <person name="Brambilla E.M."/>
            <person name="Rohde M."/>
            <person name="Spring S."/>
            <person name="Sikorski J."/>
            <person name="Wirth R."/>
            <person name="Detter J.C."/>
            <person name="Woyke T."/>
            <person name="Bristow J."/>
            <person name="Eisen J.A."/>
            <person name="Markowitz V."/>
            <person name="Hugenholtz P."/>
            <person name="Kyrpides N.C."/>
            <person name="Klenk H.P."/>
        </authorList>
    </citation>
    <scope>NUCLEOTIDE SEQUENCE [LARGE SCALE GENOMIC DNA]</scope>
    <source>
        <strain evidence="15">DSM 11699 / BSA</strain>
    </source>
</reference>
<dbReference type="FunFam" id="3.40.50.720:FF:000190">
    <property type="entry name" value="Pyrroline-5-carboxylate reductase"/>
    <property type="match status" value="1"/>
</dbReference>
<dbReference type="EC" id="1.5.1.2" evidence="8 9"/>
<dbReference type="InterPro" id="IPR053790">
    <property type="entry name" value="P5CR-like_CS"/>
</dbReference>
<comment type="similarity">
    <text evidence="2 8 11">Belongs to the pyrroline-5-carboxylate reductase family.</text>
</comment>
<evidence type="ECO:0000256" key="1">
    <source>
        <dbReference type="ARBA" id="ARBA00004496"/>
    </source>
</evidence>
<evidence type="ECO:0000313" key="14">
    <source>
        <dbReference type="EMBL" id="ADY73138.1"/>
    </source>
</evidence>
<dbReference type="Pfam" id="PF14748">
    <property type="entry name" value="P5CR_dimer"/>
    <property type="match status" value="1"/>
</dbReference>
<dbReference type="Gene3D" id="1.10.3730.10">
    <property type="entry name" value="ProC C-terminal domain-like"/>
    <property type="match status" value="1"/>
</dbReference>
<comment type="subcellular location">
    <subcellularLocation>
        <location evidence="1 8">Cytoplasm</location>
    </subcellularLocation>
</comment>
<evidence type="ECO:0000256" key="11">
    <source>
        <dbReference type="RuleBase" id="RU003903"/>
    </source>
</evidence>
<dbReference type="Gene3D" id="3.40.50.720">
    <property type="entry name" value="NAD(P)-binding Rossmann-like Domain"/>
    <property type="match status" value="1"/>
</dbReference>
<evidence type="ECO:0000256" key="6">
    <source>
        <dbReference type="ARBA" id="ARBA00022857"/>
    </source>
</evidence>
<dbReference type="Pfam" id="PF03807">
    <property type="entry name" value="F420_oxidored"/>
    <property type="match status" value="1"/>
</dbReference>
<dbReference type="OrthoDB" id="9805754at2"/>
<comment type="function">
    <text evidence="8">Catalyzes the reduction of 1-pyrroline-5-carboxylate (PCA) to L-proline.</text>
</comment>
<dbReference type="eggNOG" id="COG0345">
    <property type="taxonomic scope" value="Bacteria"/>
</dbReference>
<keyword evidence="3 8" id="KW-0963">Cytoplasm</keyword>
<dbReference type="Proteomes" id="UP000007102">
    <property type="component" value="Chromosome"/>
</dbReference>
<feature type="domain" description="Pyrroline-5-carboxylate reductase dimerisation" evidence="13">
    <location>
        <begin position="162"/>
        <end position="264"/>
    </location>
</feature>
<proteinExistence type="inferred from homology"/>
<dbReference type="FunCoup" id="F0S2R6">
    <property type="interactions" value="360"/>
</dbReference>
<dbReference type="GO" id="GO:0005737">
    <property type="term" value="C:cytoplasm"/>
    <property type="evidence" value="ECO:0007669"/>
    <property type="project" value="UniProtKB-SubCell"/>
</dbReference>
<dbReference type="PIRSF" id="PIRSF000193">
    <property type="entry name" value="Pyrrol-5-carb_rd"/>
    <property type="match status" value="1"/>
</dbReference>
<evidence type="ECO:0000256" key="8">
    <source>
        <dbReference type="HAMAP-Rule" id="MF_01925"/>
    </source>
</evidence>
<protein>
    <recommendedName>
        <fullName evidence="8 9">Pyrroline-5-carboxylate reductase</fullName>
        <shortName evidence="8">P5C reductase</shortName>
        <shortName evidence="8">P5CR</shortName>
        <ecNumber evidence="8 9">1.5.1.2</ecNumber>
    </recommendedName>
    <alternativeName>
        <fullName evidence="8">PCA reductase</fullName>
    </alternativeName>
</protein>
<name>F0S2R6_DESTD</name>
<gene>
    <name evidence="8" type="primary">proC</name>
    <name evidence="14" type="ordered locus">Dester_0485</name>
</gene>
<dbReference type="InterPro" id="IPR008927">
    <property type="entry name" value="6-PGluconate_DH-like_C_sf"/>
</dbReference>
<evidence type="ECO:0000259" key="12">
    <source>
        <dbReference type="Pfam" id="PF03807"/>
    </source>
</evidence>
<evidence type="ECO:0000256" key="4">
    <source>
        <dbReference type="ARBA" id="ARBA00022605"/>
    </source>
</evidence>
<dbReference type="InterPro" id="IPR000304">
    <property type="entry name" value="Pyrroline-COOH_reductase"/>
</dbReference>
<evidence type="ECO:0000259" key="13">
    <source>
        <dbReference type="Pfam" id="PF14748"/>
    </source>
</evidence>
<dbReference type="NCBIfam" id="TIGR00112">
    <property type="entry name" value="proC"/>
    <property type="match status" value="1"/>
</dbReference>
<dbReference type="UniPathway" id="UPA00098">
    <property type="reaction ID" value="UER00361"/>
</dbReference>
<evidence type="ECO:0000256" key="5">
    <source>
        <dbReference type="ARBA" id="ARBA00022650"/>
    </source>
</evidence>
<dbReference type="HAMAP" id="MF_01925">
    <property type="entry name" value="P5C_reductase"/>
    <property type="match status" value="1"/>
</dbReference>
<dbReference type="RefSeq" id="WP_013638096.1">
    <property type="nucleotide sequence ID" value="NC_015185.1"/>
</dbReference>
<dbReference type="KEGG" id="dte:Dester_0485"/>
<organism evidence="14 15">
    <name type="scientific">Desulfurobacterium thermolithotrophum (strain DSM 11699 / BSA)</name>
    <dbReference type="NCBI Taxonomy" id="868864"/>
    <lineage>
        <taxon>Bacteria</taxon>
        <taxon>Pseudomonadati</taxon>
        <taxon>Aquificota</taxon>
        <taxon>Aquificia</taxon>
        <taxon>Desulfurobacteriales</taxon>
        <taxon>Desulfurobacteriaceae</taxon>
        <taxon>Desulfurobacterium</taxon>
    </lineage>
</organism>
<dbReference type="InterPro" id="IPR036291">
    <property type="entry name" value="NAD(P)-bd_dom_sf"/>
</dbReference>
<feature type="binding site" evidence="10">
    <location>
        <position position="57"/>
    </location>
    <ligand>
        <name>NADPH</name>
        <dbReference type="ChEBI" id="CHEBI:57783"/>
    </ligand>
</feature>
<dbReference type="InterPro" id="IPR029036">
    <property type="entry name" value="P5CR_dimer"/>
</dbReference>
<keyword evidence="4 8" id="KW-0028">Amino-acid biosynthesis</keyword>
<dbReference type="PROSITE" id="PS00521">
    <property type="entry name" value="P5CR"/>
    <property type="match status" value="1"/>
</dbReference>
<evidence type="ECO:0000256" key="2">
    <source>
        <dbReference type="ARBA" id="ARBA00005525"/>
    </source>
</evidence>
<comment type="catalytic activity">
    <reaction evidence="8">
        <text>L-proline + NAD(+) = (S)-1-pyrroline-5-carboxylate + NADH + 2 H(+)</text>
        <dbReference type="Rhea" id="RHEA:14105"/>
        <dbReference type="ChEBI" id="CHEBI:15378"/>
        <dbReference type="ChEBI" id="CHEBI:17388"/>
        <dbReference type="ChEBI" id="CHEBI:57540"/>
        <dbReference type="ChEBI" id="CHEBI:57945"/>
        <dbReference type="ChEBI" id="CHEBI:60039"/>
        <dbReference type="EC" id="1.5.1.2"/>
    </reaction>
</comment>
<dbReference type="SUPFAM" id="SSF51735">
    <property type="entry name" value="NAD(P)-binding Rossmann-fold domains"/>
    <property type="match status" value="1"/>
</dbReference>
<dbReference type="PANTHER" id="PTHR11645">
    <property type="entry name" value="PYRROLINE-5-CARBOXYLATE REDUCTASE"/>
    <property type="match status" value="1"/>
</dbReference>
<feature type="binding site" evidence="10">
    <location>
        <begin position="8"/>
        <end position="13"/>
    </location>
    <ligand>
        <name>NADP(+)</name>
        <dbReference type="ChEBI" id="CHEBI:58349"/>
    </ligand>
</feature>
<sequence>MNARVGFIGGGNMAEAFIDAFINGEFLLPNQVFVSDINRKRLKYLEEKYGIKTFSNNIQVSVNSDIIFLAVKPQIMTSILREIAETISPTQIIVSMAAGYPIKKIEELIGNDKKIVRIMPNILIKVRKGITALCHNFRLLDEDLKLVESLLSSCSEVVSVDEKLFDGVTALSGSGPAFIFLMIEALSDGGVKVGLPREVALKLAIETIIGSAIMVKLGEHPEVLKDKVTSPAGTTIAGLSALEENRTRYAFMKAIEEAYKRSIEITKLIKEM</sequence>
<evidence type="ECO:0000313" key="15">
    <source>
        <dbReference type="Proteomes" id="UP000007102"/>
    </source>
</evidence>
<comment type="pathway">
    <text evidence="8 11">Amino-acid biosynthesis; L-proline biosynthesis; L-proline from L-glutamate 5-semialdehyde: step 1/1.</text>
</comment>
<keyword evidence="5 8" id="KW-0641">Proline biosynthesis</keyword>
<dbReference type="PANTHER" id="PTHR11645:SF0">
    <property type="entry name" value="PYRROLINE-5-CARBOXYLATE REDUCTASE 3"/>
    <property type="match status" value="1"/>
</dbReference>
<dbReference type="AlphaFoldDB" id="F0S2R6"/>
<evidence type="ECO:0000256" key="9">
    <source>
        <dbReference type="NCBIfam" id="TIGR00112"/>
    </source>
</evidence>
<feature type="binding site" evidence="10">
    <location>
        <begin position="70"/>
        <end position="73"/>
    </location>
    <ligand>
        <name>NADP(+)</name>
        <dbReference type="ChEBI" id="CHEBI:58349"/>
    </ligand>
</feature>
<dbReference type="InParanoid" id="F0S2R6"/>
<dbReference type="EMBL" id="CP002543">
    <property type="protein sequence ID" value="ADY73138.1"/>
    <property type="molecule type" value="Genomic_DNA"/>
</dbReference>
<dbReference type="HOGENOM" id="CLU_042344_3_1_0"/>
<reference evidence="15" key="2">
    <citation type="submission" date="2011-02" db="EMBL/GenBank/DDBJ databases">
        <title>The complete genome of Desulfurobacterium thermolithotrophum DSM 11699.</title>
        <authorList>
            <consortium name="US DOE Joint Genome Institute (JGI-PGF)"/>
            <person name="Lucas S."/>
            <person name="Copeland A."/>
            <person name="Lapidus A."/>
            <person name="Bruce D."/>
            <person name="Goodwin L."/>
            <person name="Pitluck S."/>
            <person name="Kyrpides N."/>
            <person name="Mavromatis K."/>
            <person name="Pagani I."/>
            <person name="Ivanova N."/>
            <person name="Mikhailova N."/>
            <person name="Daligault H."/>
            <person name="Detter J.C."/>
            <person name="Tapia R."/>
            <person name="Han C."/>
            <person name="Land M."/>
            <person name="Hauser L."/>
            <person name="Markowitz V."/>
            <person name="Cheng J.-F."/>
            <person name="Hugenholtz P."/>
            <person name="Woyke T."/>
            <person name="Wu D."/>
            <person name="Spring S."/>
            <person name="Brambilla E."/>
            <person name="Klenk H.-P."/>
            <person name="Eisen J.A."/>
        </authorList>
    </citation>
    <scope>NUCLEOTIDE SEQUENCE [LARGE SCALE GENOMIC DNA]</scope>
    <source>
        <strain evidence="15">DSM 11699 / BSA</strain>
    </source>
</reference>
<evidence type="ECO:0000256" key="10">
    <source>
        <dbReference type="PIRSR" id="PIRSR000193-1"/>
    </source>
</evidence>
<keyword evidence="6 8" id="KW-0521">NADP</keyword>
<evidence type="ECO:0000256" key="7">
    <source>
        <dbReference type="ARBA" id="ARBA00023002"/>
    </source>
</evidence>
<comment type="catalytic activity">
    <reaction evidence="8 11">
        <text>L-proline + NADP(+) = (S)-1-pyrroline-5-carboxylate + NADPH + 2 H(+)</text>
        <dbReference type="Rhea" id="RHEA:14109"/>
        <dbReference type="ChEBI" id="CHEBI:15378"/>
        <dbReference type="ChEBI" id="CHEBI:17388"/>
        <dbReference type="ChEBI" id="CHEBI:57783"/>
        <dbReference type="ChEBI" id="CHEBI:58349"/>
        <dbReference type="ChEBI" id="CHEBI:60039"/>
        <dbReference type="EC" id="1.5.1.2"/>
    </reaction>
</comment>
<dbReference type="STRING" id="868864.Dester_0485"/>